<organism evidence="3 4">
    <name type="scientific">Naganishia liquefaciens</name>
    <dbReference type="NCBI Taxonomy" id="104408"/>
    <lineage>
        <taxon>Eukaryota</taxon>
        <taxon>Fungi</taxon>
        <taxon>Dikarya</taxon>
        <taxon>Basidiomycota</taxon>
        <taxon>Agaricomycotina</taxon>
        <taxon>Tremellomycetes</taxon>
        <taxon>Filobasidiales</taxon>
        <taxon>Filobasidiaceae</taxon>
        <taxon>Naganishia</taxon>
    </lineage>
</organism>
<evidence type="ECO:0000256" key="1">
    <source>
        <dbReference type="SAM" id="MobiDB-lite"/>
    </source>
</evidence>
<reference evidence="3" key="1">
    <citation type="submission" date="2020-07" db="EMBL/GenBank/DDBJ databases">
        <title>Draft Genome Sequence of a Deep-Sea Yeast, Naganishia (Cryptococcus) liquefaciens strain N6.</title>
        <authorList>
            <person name="Han Y.W."/>
            <person name="Kajitani R."/>
            <person name="Morimoto H."/>
            <person name="Parhat M."/>
            <person name="Tsubouchi H."/>
            <person name="Bakenova O."/>
            <person name="Ogata M."/>
            <person name="Argunhan B."/>
            <person name="Aoki R."/>
            <person name="Kajiwara S."/>
            <person name="Itoh T."/>
            <person name="Iwasaki H."/>
        </authorList>
    </citation>
    <scope>NUCLEOTIDE SEQUENCE</scope>
    <source>
        <strain evidence="3">N6</strain>
    </source>
</reference>
<comment type="caution">
    <text evidence="3">The sequence shown here is derived from an EMBL/GenBank/DDBJ whole genome shotgun (WGS) entry which is preliminary data.</text>
</comment>
<feature type="transmembrane region" description="Helical" evidence="2">
    <location>
        <begin position="173"/>
        <end position="198"/>
    </location>
</feature>
<feature type="transmembrane region" description="Helical" evidence="2">
    <location>
        <begin position="141"/>
        <end position="161"/>
    </location>
</feature>
<keyword evidence="2" id="KW-0472">Membrane</keyword>
<dbReference type="OrthoDB" id="3365245at2759"/>
<sequence length="603" mass="64243">MKETIPGIVLSVIPVVLLAIVSFNTPLIKSLFFLKAEYSGFEATFGTLGYCTTGGAAVTNGSAVDANGCVGPTIGYTFDPDTIFALQNPIFDIPNVVTKYLTYVLFLHVVALCTGVAGILLSLLDLLPNFSLLCFPSMFQWLTSALALISFIIDAIMFYIARARINNVTGATATIGVCVWLTLAAWVLTAISGCVLGFGKCCAVGNKRNQSKTRGDRAYEAMRQEQDAQAEWQRESGARGGKRMGPPVKEEEVSVPLTATDKYLNDDDEEDKQGTVPYGSAVNGVGYGYGQRYPPQPQAPPPRQVTPPRTDRGYVPSASAYPAQPYPAQDQTPYSDPYARPQTEYLAQQESYAQSSPGNLVPGLPPVAGTRSMTPASTYAGSFVGVGSGRHEGMMMPGLPEGAVANVAAAYAQAGHAQQAGYGVGARAQTQGGYEAYGGPRHTGYENVQYAQQGYRVQQDGYAMNAARPVSQPYDNQQSAYAQPQQGSYDQPRQSSYDQSQQVYGNLASTQDAYAAYEEPTTQSYPSNTRSPPPPLAPQPHRINTQIVDPDYLGASVTSPEGYAPMTHAQDAGPVGDAPPMYESGASGGYPPAAPSGKGGYFH</sequence>
<gene>
    <name evidence="3" type="ORF">NliqN6_5204</name>
</gene>
<evidence type="ECO:0000256" key="2">
    <source>
        <dbReference type="SAM" id="Phobius"/>
    </source>
</evidence>
<evidence type="ECO:0000313" key="4">
    <source>
        <dbReference type="Proteomes" id="UP000620104"/>
    </source>
</evidence>
<dbReference type="PANTHER" id="PTHR28013">
    <property type="entry name" value="PROTEIN DCV1-RELATED"/>
    <property type="match status" value="1"/>
</dbReference>
<feature type="compositionally biased region" description="Polar residues" evidence="1">
    <location>
        <begin position="520"/>
        <end position="530"/>
    </location>
</feature>
<dbReference type="PANTHER" id="PTHR28013:SF4">
    <property type="entry name" value="MARVEL DOMAIN-CONTAINING PROTEIN"/>
    <property type="match status" value="1"/>
</dbReference>
<accession>A0A8H3TXA1</accession>
<dbReference type="GO" id="GO:0035838">
    <property type="term" value="C:growing cell tip"/>
    <property type="evidence" value="ECO:0007669"/>
    <property type="project" value="TreeGrafter"/>
</dbReference>
<feature type="region of interest" description="Disordered" evidence="1">
    <location>
        <begin position="207"/>
        <end position="338"/>
    </location>
</feature>
<dbReference type="InterPro" id="IPR051380">
    <property type="entry name" value="pH-response_reg_palI/RIM9"/>
</dbReference>
<dbReference type="InterPro" id="IPR009571">
    <property type="entry name" value="SUR7/Rim9-like_fungi"/>
</dbReference>
<evidence type="ECO:0000313" key="3">
    <source>
        <dbReference type="EMBL" id="GHJ88802.1"/>
    </source>
</evidence>
<feature type="compositionally biased region" description="Low complexity" evidence="1">
    <location>
        <begin position="316"/>
        <end position="329"/>
    </location>
</feature>
<protein>
    <recommendedName>
        <fullName evidence="5">Pali-domain-containing protein</fullName>
    </recommendedName>
</protein>
<feature type="region of interest" description="Disordered" evidence="1">
    <location>
        <begin position="519"/>
        <end position="603"/>
    </location>
</feature>
<keyword evidence="4" id="KW-1185">Reference proteome</keyword>
<dbReference type="Pfam" id="PF06687">
    <property type="entry name" value="SUR7"/>
    <property type="match status" value="1"/>
</dbReference>
<keyword evidence="2" id="KW-0812">Transmembrane</keyword>
<keyword evidence="2" id="KW-1133">Transmembrane helix</keyword>
<evidence type="ECO:0008006" key="5">
    <source>
        <dbReference type="Google" id="ProtNLM"/>
    </source>
</evidence>
<name>A0A8H3TXA1_9TREE</name>
<dbReference type="GO" id="GO:0005886">
    <property type="term" value="C:plasma membrane"/>
    <property type="evidence" value="ECO:0007669"/>
    <property type="project" value="InterPro"/>
</dbReference>
<feature type="compositionally biased region" description="Basic and acidic residues" evidence="1">
    <location>
        <begin position="213"/>
        <end position="237"/>
    </location>
</feature>
<dbReference type="Proteomes" id="UP000620104">
    <property type="component" value="Unassembled WGS sequence"/>
</dbReference>
<feature type="transmembrane region" description="Helical" evidence="2">
    <location>
        <begin position="6"/>
        <end position="25"/>
    </location>
</feature>
<dbReference type="GO" id="GO:0032153">
    <property type="term" value="C:cell division site"/>
    <property type="evidence" value="ECO:0007669"/>
    <property type="project" value="TreeGrafter"/>
</dbReference>
<feature type="compositionally biased region" description="Pro residues" evidence="1">
    <location>
        <begin position="294"/>
        <end position="305"/>
    </location>
</feature>
<proteinExistence type="predicted"/>
<dbReference type="AlphaFoldDB" id="A0A8H3TXA1"/>
<dbReference type="EMBL" id="BLZA01000032">
    <property type="protein sequence ID" value="GHJ88802.1"/>
    <property type="molecule type" value="Genomic_DNA"/>
</dbReference>
<feature type="region of interest" description="Disordered" evidence="1">
    <location>
        <begin position="474"/>
        <end position="501"/>
    </location>
</feature>
<feature type="transmembrane region" description="Helical" evidence="2">
    <location>
        <begin position="100"/>
        <end position="121"/>
    </location>
</feature>